<dbReference type="Proteomes" id="UP000322887">
    <property type="component" value="Chromosome"/>
</dbReference>
<dbReference type="GeneID" id="98647264"/>
<dbReference type="InterPro" id="IPR021866">
    <property type="entry name" value="SpoIIAA-like"/>
</dbReference>
<evidence type="ECO:0000313" key="1">
    <source>
        <dbReference type="EMBL" id="HCO26882.1"/>
    </source>
</evidence>
<reference evidence="2 4" key="2">
    <citation type="submission" date="2019-08" db="EMBL/GenBank/DDBJ databases">
        <title>Deep-cultivation of Planctomycetes and their phenomic and genomic characterization uncovers novel biology.</title>
        <authorList>
            <person name="Wiegand S."/>
            <person name="Jogler M."/>
            <person name="Boedeker C."/>
            <person name="Pinto D."/>
            <person name="Vollmers J."/>
            <person name="Rivas-Marin E."/>
            <person name="Kohn T."/>
            <person name="Peeters S.H."/>
            <person name="Heuer A."/>
            <person name="Rast P."/>
            <person name="Oberbeckmann S."/>
            <person name="Bunk B."/>
            <person name="Jeske O."/>
            <person name="Meyerdierks A."/>
            <person name="Storesund J.E."/>
            <person name="Kallscheuer N."/>
            <person name="Luecker S."/>
            <person name="Lage O.M."/>
            <person name="Pohl T."/>
            <person name="Merkel B.J."/>
            <person name="Hornburger P."/>
            <person name="Mueller R.-W."/>
            <person name="Bruemmer F."/>
            <person name="Labrenz M."/>
            <person name="Spormann A.M."/>
            <person name="Op den Camp H."/>
            <person name="Overmann J."/>
            <person name="Amann R."/>
            <person name="Jetten M.S.M."/>
            <person name="Mascher T."/>
            <person name="Medema M.H."/>
            <person name="Devos D.P."/>
            <person name="Kaster A.-K."/>
            <person name="Ovreas L."/>
            <person name="Rohde M."/>
            <person name="Galperin M.Y."/>
            <person name="Jogler C."/>
        </authorList>
    </citation>
    <scope>NUCLEOTIDE SEQUENCE [LARGE SCALE GENOMIC DNA]</scope>
    <source>
        <strain evidence="2 4">DSM 8797</strain>
    </source>
</reference>
<dbReference type="InterPro" id="IPR036513">
    <property type="entry name" value="STAS_dom_sf"/>
</dbReference>
<dbReference type="Pfam" id="PF11964">
    <property type="entry name" value="SpoIIAA-like"/>
    <property type="match status" value="1"/>
</dbReference>
<protein>
    <submittedName>
        <fullName evidence="1">STAS/SEC14 domain-containing protein</fullName>
    </submittedName>
</protein>
<keyword evidence="4" id="KW-1185">Reference proteome</keyword>
<dbReference type="InterPro" id="IPR038396">
    <property type="entry name" value="SpoIIAA-like_sf"/>
</dbReference>
<proteinExistence type="predicted"/>
<dbReference type="RefSeq" id="WP_002648514.1">
    <property type="nucleotide sequence ID" value="NZ_CAXAST010000001.1"/>
</dbReference>
<evidence type="ECO:0000313" key="2">
    <source>
        <dbReference type="EMBL" id="QEG16842.1"/>
    </source>
</evidence>
<accession>A0A517XBG0</accession>
<dbReference type="Gene3D" id="3.40.50.10600">
    <property type="entry name" value="SpoIIaa-like domains"/>
    <property type="match status" value="1"/>
</dbReference>
<dbReference type="SUPFAM" id="SSF52091">
    <property type="entry name" value="SpoIIaa-like"/>
    <property type="match status" value="1"/>
</dbReference>
<dbReference type="Proteomes" id="UP000263642">
    <property type="component" value="Unassembled WGS sequence"/>
</dbReference>
<name>A0A3D3RFM7_9PLAN</name>
<reference evidence="1 3" key="1">
    <citation type="journal article" date="2018" name="Nat. Biotechnol.">
        <title>A standardized bacterial taxonomy based on genome phylogeny substantially revises the tree of life.</title>
        <authorList>
            <person name="Parks D.H."/>
            <person name="Chuvochina M."/>
            <person name="Waite D.W."/>
            <person name="Rinke C."/>
            <person name="Skarshewski A."/>
            <person name="Chaumeil P.A."/>
            <person name="Hugenholtz P."/>
        </authorList>
    </citation>
    <scope>NUCLEOTIDE SEQUENCE [LARGE SCALE GENOMIC DNA]</scope>
    <source>
        <strain evidence="1">UBA9375</strain>
    </source>
</reference>
<evidence type="ECO:0000313" key="4">
    <source>
        <dbReference type="Proteomes" id="UP000322887"/>
    </source>
</evidence>
<dbReference type="EMBL" id="DQAY01000181">
    <property type="protein sequence ID" value="HCO26882.1"/>
    <property type="molecule type" value="Genomic_DNA"/>
</dbReference>
<dbReference type="AlphaFoldDB" id="A0A3D3RFM7"/>
<evidence type="ECO:0000313" key="3">
    <source>
        <dbReference type="Proteomes" id="UP000263642"/>
    </source>
</evidence>
<dbReference type="EMBL" id="CP042910">
    <property type="protein sequence ID" value="QEG16842.1"/>
    <property type="molecule type" value="Genomic_DNA"/>
</dbReference>
<sequence length="121" mass="13974">MPIDILHHADQNYVELNLSGKLVKEDYHNFTPSIETLIKQHGPLHMLVVLEDFHGWTMGALWEDTKFDIKHFKDIARLAIVGDSKWEEGMATFCKPFTKAKIKYFNIDDLDAARTWIAESA</sequence>
<accession>A0A3D3RFM7</accession>
<organism evidence="1 3">
    <name type="scientific">Gimesia maris</name>
    <dbReference type="NCBI Taxonomy" id="122"/>
    <lineage>
        <taxon>Bacteria</taxon>
        <taxon>Pseudomonadati</taxon>
        <taxon>Planctomycetota</taxon>
        <taxon>Planctomycetia</taxon>
        <taxon>Planctomycetales</taxon>
        <taxon>Planctomycetaceae</taxon>
        <taxon>Gimesia</taxon>
    </lineage>
</organism>
<gene>
    <name evidence="1" type="ORF">DIT97_29170</name>
    <name evidence="2" type="ORF">GmarT_27110</name>
</gene>